<dbReference type="EMBL" id="KB576666">
    <property type="protein sequence ID" value="EMP26672.1"/>
    <property type="molecule type" value="Genomic_DNA"/>
</dbReference>
<evidence type="ECO:0000256" key="1">
    <source>
        <dbReference type="SAM" id="MobiDB-lite"/>
    </source>
</evidence>
<name>M7BEN1_CHEMY</name>
<feature type="region of interest" description="Disordered" evidence="1">
    <location>
        <begin position="101"/>
        <end position="137"/>
    </location>
</feature>
<dbReference type="PANTHER" id="PTHR47595">
    <property type="entry name" value="HEAT SHOCK 70 KDA PROTEIN 14"/>
    <property type="match status" value="1"/>
</dbReference>
<sequence length="137" mass="15543">MSAPHSKCDPAWSTQEVVDLLGLWGEENVQAQLQSSHRHFDIYKQIAQGLGKKGYNRDTQQCLVKIMELWQAYKKAREANNCSGAEPQTCRFYKELHSVLGGDSTTAKSPMDTSRELESQAPEEHSEKEVLDDEEEE</sequence>
<proteinExistence type="predicted"/>
<dbReference type="Proteomes" id="UP000031443">
    <property type="component" value="Unassembled WGS sequence"/>
</dbReference>
<evidence type="ECO:0000259" key="2">
    <source>
        <dbReference type="Pfam" id="PF13837"/>
    </source>
</evidence>
<dbReference type="Gene3D" id="1.10.10.60">
    <property type="entry name" value="Homeodomain-like"/>
    <property type="match status" value="1"/>
</dbReference>
<dbReference type="InterPro" id="IPR044822">
    <property type="entry name" value="Myb_DNA-bind_4"/>
</dbReference>
<feature type="compositionally biased region" description="Polar residues" evidence="1">
    <location>
        <begin position="103"/>
        <end position="112"/>
    </location>
</feature>
<keyword evidence="4" id="KW-1185">Reference proteome</keyword>
<organism evidence="3 4">
    <name type="scientific">Chelonia mydas</name>
    <name type="common">Green sea-turtle</name>
    <name type="synonym">Chelonia agassizi</name>
    <dbReference type="NCBI Taxonomy" id="8469"/>
    <lineage>
        <taxon>Eukaryota</taxon>
        <taxon>Metazoa</taxon>
        <taxon>Chordata</taxon>
        <taxon>Craniata</taxon>
        <taxon>Vertebrata</taxon>
        <taxon>Euteleostomi</taxon>
        <taxon>Archelosauria</taxon>
        <taxon>Testudinata</taxon>
        <taxon>Testudines</taxon>
        <taxon>Cryptodira</taxon>
        <taxon>Durocryptodira</taxon>
        <taxon>Americhelydia</taxon>
        <taxon>Chelonioidea</taxon>
        <taxon>Cheloniidae</taxon>
        <taxon>Chelonia</taxon>
    </lineage>
</organism>
<reference evidence="4" key="1">
    <citation type="journal article" date="2013" name="Nat. Genet.">
        <title>The draft genomes of soft-shell turtle and green sea turtle yield insights into the development and evolution of the turtle-specific body plan.</title>
        <authorList>
            <person name="Wang Z."/>
            <person name="Pascual-Anaya J."/>
            <person name="Zadissa A."/>
            <person name="Li W."/>
            <person name="Niimura Y."/>
            <person name="Huang Z."/>
            <person name="Li C."/>
            <person name="White S."/>
            <person name="Xiong Z."/>
            <person name="Fang D."/>
            <person name="Wang B."/>
            <person name="Ming Y."/>
            <person name="Chen Y."/>
            <person name="Zheng Y."/>
            <person name="Kuraku S."/>
            <person name="Pignatelli M."/>
            <person name="Herrero J."/>
            <person name="Beal K."/>
            <person name="Nozawa M."/>
            <person name="Li Q."/>
            <person name="Wang J."/>
            <person name="Zhang H."/>
            <person name="Yu L."/>
            <person name="Shigenobu S."/>
            <person name="Wang J."/>
            <person name="Liu J."/>
            <person name="Flicek P."/>
            <person name="Searle S."/>
            <person name="Wang J."/>
            <person name="Kuratani S."/>
            <person name="Yin Y."/>
            <person name="Aken B."/>
            <person name="Zhang G."/>
            <person name="Irie N."/>
        </authorList>
    </citation>
    <scope>NUCLEOTIDE SEQUENCE [LARGE SCALE GENOMIC DNA]</scope>
</reference>
<dbReference type="Pfam" id="PF13837">
    <property type="entry name" value="Myb_DNA-bind_4"/>
    <property type="match status" value="1"/>
</dbReference>
<dbReference type="PANTHER" id="PTHR47595:SF1">
    <property type="entry name" value="MYB_SANT-LIKE DNA-BINDING DOMAIN-CONTAINING PROTEIN"/>
    <property type="match status" value="1"/>
</dbReference>
<protein>
    <submittedName>
        <fullName evidence="3">Zinc finger and SCAN domain-containing protein 20</fullName>
    </submittedName>
</protein>
<evidence type="ECO:0000313" key="3">
    <source>
        <dbReference type="EMBL" id="EMP26672.1"/>
    </source>
</evidence>
<evidence type="ECO:0000313" key="4">
    <source>
        <dbReference type="Proteomes" id="UP000031443"/>
    </source>
</evidence>
<dbReference type="AlphaFoldDB" id="M7BEN1"/>
<feature type="compositionally biased region" description="Basic and acidic residues" evidence="1">
    <location>
        <begin position="113"/>
        <end position="129"/>
    </location>
</feature>
<gene>
    <name evidence="3" type="ORF">UY3_16247</name>
</gene>
<feature type="domain" description="Myb/SANT-like DNA-binding" evidence="2">
    <location>
        <begin position="11"/>
        <end position="98"/>
    </location>
</feature>
<accession>M7BEN1</accession>